<dbReference type="PANTHER" id="PTHR43317:SF3">
    <property type="entry name" value="BLR2883 PROTEIN"/>
    <property type="match status" value="1"/>
</dbReference>
<accession>W7IJ13</accession>
<dbReference type="EC" id="2.5.1.16" evidence="2"/>
<keyword evidence="2" id="KW-0808">Transferase</keyword>
<reference evidence="2 3" key="1">
    <citation type="journal article" date="2014" name="Genome Announc.">
        <title>Draft Genome Sequence of the Antitrypanosomally Active Sponge-Associated Bacterium Actinokineospora sp. Strain EG49.</title>
        <authorList>
            <person name="Harjes J."/>
            <person name="Ryu T."/>
            <person name="Abdelmohsen U.R."/>
            <person name="Moitinho-Silva L."/>
            <person name="Horn H."/>
            <person name="Ravasi T."/>
            <person name="Hentschel U."/>
        </authorList>
    </citation>
    <scope>NUCLEOTIDE SEQUENCE [LARGE SCALE GENOMIC DNA]</scope>
    <source>
        <strain evidence="2 3">EG49</strain>
    </source>
</reference>
<dbReference type="PATRIC" id="fig|909613.9.peg.3921"/>
<dbReference type="RefSeq" id="WP_035284585.1">
    <property type="nucleotide sequence ID" value="NZ_AYXG01000145.1"/>
</dbReference>
<dbReference type="GO" id="GO:0006596">
    <property type="term" value="P:polyamine biosynthetic process"/>
    <property type="evidence" value="ECO:0007669"/>
    <property type="project" value="UniProtKB-KW"/>
</dbReference>
<dbReference type="Gene3D" id="3.40.50.150">
    <property type="entry name" value="Vaccinia Virus protein VP39"/>
    <property type="match status" value="1"/>
</dbReference>
<proteinExistence type="predicted"/>
<evidence type="ECO:0000313" key="2">
    <source>
        <dbReference type="EMBL" id="EWC60780.1"/>
    </source>
</evidence>
<comment type="caution">
    <text evidence="2">The sequence shown here is derived from an EMBL/GenBank/DDBJ whole genome shotgun (WGS) entry which is preliminary data.</text>
</comment>
<dbReference type="GO" id="GO:0004766">
    <property type="term" value="F:spermidine synthase activity"/>
    <property type="evidence" value="ECO:0007669"/>
    <property type="project" value="UniProtKB-EC"/>
</dbReference>
<dbReference type="SUPFAM" id="SSF53335">
    <property type="entry name" value="S-adenosyl-L-methionine-dependent methyltransferases"/>
    <property type="match status" value="1"/>
</dbReference>
<dbReference type="PANTHER" id="PTHR43317">
    <property type="entry name" value="THERMOSPERMINE SYNTHASE ACAULIS5"/>
    <property type="match status" value="1"/>
</dbReference>
<dbReference type="Proteomes" id="UP000019277">
    <property type="component" value="Unassembled WGS sequence"/>
</dbReference>
<dbReference type="OrthoDB" id="9793351at2"/>
<keyword evidence="3" id="KW-1185">Reference proteome</keyword>
<dbReference type="eggNOG" id="COG0421">
    <property type="taxonomic scope" value="Bacteria"/>
</dbReference>
<sequence length="240" mass="26058">MTARFEELDWRPTPLGELVLRRRLDPVSGRQVHEIKLGDEFLMSSMFTASEVALGRLALGRLDGTGLDVVVGGLGLGFTARTVLESTAVRSLVVVDALAEVIEWHERGLIPAGAELTADPRCRFAHGDFFTMARSADGLDPAEPGRRFHAVVVDIDHSPRHLLHPDNAVFYTPAGLRHLTSMLHPGGVFALWSNDPPDAEFTEVLSKVFADAAAEVVTFDNPLQQRDATATVYLGSVPPA</sequence>
<evidence type="ECO:0000313" key="3">
    <source>
        <dbReference type="Proteomes" id="UP000019277"/>
    </source>
</evidence>
<protein>
    <submittedName>
        <fullName evidence="2">Spermidine synthase</fullName>
        <ecNumber evidence="2">2.5.1.16</ecNumber>
    </submittedName>
</protein>
<dbReference type="EMBL" id="AYXG01000145">
    <property type="protein sequence ID" value="EWC60780.1"/>
    <property type="molecule type" value="Genomic_DNA"/>
</dbReference>
<evidence type="ECO:0000256" key="1">
    <source>
        <dbReference type="ARBA" id="ARBA00023115"/>
    </source>
</evidence>
<dbReference type="AlphaFoldDB" id="W7IJ13"/>
<dbReference type="InterPro" id="IPR029063">
    <property type="entry name" value="SAM-dependent_MTases_sf"/>
</dbReference>
<organism evidence="2 3">
    <name type="scientific">Actinokineospora spheciospongiae</name>
    <dbReference type="NCBI Taxonomy" id="909613"/>
    <lineage>
        <taxon>Bacteria</taxon>
        <taxon>Bacillati</taxon>
        <taxon>Actinomycetota</taxon>
        <taxon>Actinomycetes</taxon>
        <taxon>Pseudonocardiales</taxon>
        <taxon>Pseudonocardiaceae</taxon>
        <taxon>Actinokineospora</taxon>
    </lineage>
</organism>
<name>W7IJ13_9PSEU</name>
<dbReference type="STRING" id="909613.UO65_3921"/>
<keyword evidence="1" id="KW-0620">Polyamine biosynthesis</keyword>
<gene>
    <name evidence="2" type="ORF">UO65_3921</name>
</gene>